<dbReference type="EMBL" id="SNYH01000003">
    <property type="protein sequence ID" value="TDQ27626.1"/>
    <property type="molecule type" value="Genomic_DNA"/>
</dbReference>
<feature type="coiled-coil region" evidence="2">
    <location>
        <begin position="872"/>
        <end position="940"/>
    </location>
</feature>
<gene>
    <name evidence="4" type="ORF">DFQ07_1477</name>
</gene>
<protein>
    <submittedName>
        <fullName evidence="4">TP901 family phage tail tape measure protein</fullName>
    </submittedName>
</protein>
<dbReference type="Pfam" id="PF10145">
    <property type="entry name" value="PhageMin_Tail"/>
    <property type="match status" value="1"/>
</dbReference>
<dbReference type="PANTHER" id="PTHR37813">
    <property type="entry name" value="FELS-2 PROPHAGE PROTEIN"/>
    <property type="match status" value="1"/>
</dbReference>
<feature type="coiled-coil region" evidence="2">
    <location>
        <begin position="1079"/>
        <end position="1113"/>
    </location>
</feature>
<keyword evidence="2" id="KW-0175">Coiled coil</keyword>
<feature type="domain" description="Phage tail tape measure protein" evidence="3">
    <location>
        <begin position="282"/>
        <end position="439"/>
    </location>
</feature>
<name>A0A4R6TFY6_9FLAO</name>
<evidence type="ECO:0000313" key="5">
    <source>
        <dbReference type="Proteomes" id="UP000295390"/>
    </source>
</evidence>
<sequence length="1303" mass="146258">MAKGGTITRKELANDDVIRWGVDYAKNLQIAIDKTEELKKHALEFNTLSKGFKKAGNNKEFIDLKEREIKLTKLTSEAEKERNRALIEAQKIQTEKLRTEKLALDIEKKKQQAQKKSTQLTVQERYELSVLNKRAREAATLSSTLSTEYEKQSLRLLQLRRRYKDVALTQGESSNQARRLQADIHKLDSTLKRVDANVGQFQRNVGNYGKAMASAANAARSMASALGFTGGLFLFVQTMREANNIVRSFSKTMSNIAGIYRTNRKSLESLENKIISVAGASVNTATDVAKLAESLATLGKTDKEIETLLEPVNNLSIGLNAASDEAGEFLVQMLNTFGGSINEAGKYADIIATIRTSTSLDFQKMRDSFQYLAPISKALNKDIAYTGSLIGILADNGIKAERAGRLLGTSQQKLASKGKSLNDALEELNKAKSKNVGELELLKLASELFGKQSAALGVVLSNNTDLIEENANAIRENSGALNDLVNEQLQSLDAHFRILESRWEEYILNTDKSTGASNDLKKILKFLSDNLETVINTTVKIVKWFVIYKGVVLATNFAMGLAARANTLYRLTLIAINGGIKKVIVSMKAMKAATAASGVGLFLVILGSAYEIFQSFSDGANEAAKAQMTLNEAIKAGSNNINEYLSGLKNSLRLELDEVKEREKNNLSLAKSESEKIAIKKQSLNEQLKLIRDRSNLFKKEIEQREKDKKLVLEERKDALGASYIQGEIDERKKYLEYLKRQENEVIRLYRDSNKEKKEIDEKRRKQLEKDGFELERFKLKQSIEFEEDIIKNQEESLVKRLLSNKSFVDKSIELLRLESKEAIKNAKDRPDKIKQIELKFQSDKAKIEKEGQENAQKILEDGFNKRKKAIEDDKKNREQELQDRITQEQNNLNIALQREGLSLREREKLIKEHEKRVSKIKLEAAKENLKIQIAFLEQELKKEGYTKEQREQLAKLLSDTKLVLSQTTTKGIVADLEEQKEAERRVQEFKTEQIRNASNVIAESLNLDAANLEKFLNGIVDGFGEGIEGVLNGISSAASIVGDVMGSIYQGNIDEINNQIEVNDEYYNRQIELAEGDKAKQDLLRDEQEKKREELEKKKRKEQEKQAKFQKAAAIFQIGMNTAQAILGIWAQVPKFDFGVSAGIMTALVGALGLAQIAAVASKPIPKYAKGTEFHPGGKALVGEERPEVIFEPNKNPYIADKPSVLDLPIGTKVIPSIEEYKRLQRASIFASLDIENKQLQSYQEKQGSFNNALMSELLEETKRNTKAVQRSKTNVSVQDNSDKIADKIAHAIFSNNVTNWD</sequence>
<feature type="coiled-coil region" evidence="2">
    <location>
        <begin position="64"/>
        <end position="95"/>
    </location>
</feature>
<dbReference type="OrthoDB" id="1050541at2"/>
<organism evidence="4 5">
    <name type="scientific">Tenacibaculum caenipelagi</name>
    <dbReference type="NCBI Taxonomy" id="1325435"/>
    <lineage>
        <taxon>Bacteria</taxon>
        <taxon>Pseudomonadati</taxon>
        <taxon>Bacteroidota</taxon>
        <taxon>Flavobacteriia</taxon>
        <taxon>Flavobacteriales</taxon>
        <taxon>Flavobacteriaceae</taxon>
        <taxon>Tenacibaculum</taxon>
    </lineage>
</organism>
<evidence type="ECO:0000256" key="2">
    <source>
        <dbReference type="SAM" id="Coils"/>
    </source>
</evidence>
<dbReference type="RefSeq" id="WP_133535615.1">
    <property type="nucleotide sequence ID" value="NZ_SNYH01000003.1"/>
</dbReference>
<accession>A0A4R6TFY6</accession>
<evidence type="ECO:0000259" key="3">
    <source>
        <dbReference type="Pfam" id="PF10145"/>
    </source>
</evidence>
<reference evidence="4 5" key="1">
    <citation type="submission" date="2019-03" db="EMBL/GenBank/DDBJ databases">
        <title>Genomic Encyclopedia of Type Strains, Phase III (KMG-III): the genomes of soil and plant-associated and newly described type strains.</title>
        <authorList>
            <person name="Whitman W."/>
        </authorList>
    </citation>
    <scope>NUCLEOTIDE SEQUENCE [LARGE SCALE GENOMIC DNA]</scope>
    <source>
        <strain evidence="4 5">CECT 8283</strain>
    </source>
</reference>
<comment type="caution">
    <text evidence="4">The sequence shown here is derived from an EMBL/GenBank/DDBJ whole genome shotgun (WGS) entry which is preliminary data.</text>
</comment>
<keyword evidence="1" id="KW-1188">Viral release from host cell</keyword>
<dbReference type="NCBIfam" id="TIGR01760">
    <property type="entry name" value="tape_meas_TP901"/>
    <property type="match status" value="1"/>
</dbReference>
<dbReference type="PANTHER" id="PTHR37813:SF1">
    <property type="entry name" value="FELS-2 PROPHAGE PROTEIN"/>
    <property type="match status" value="1"/>
</dbReference>
<evidence type="ECO:0000256" key="1">
    <source>
        <dbReference type="ARBA" id="ARBA00022612"/>
    </source>
</evidence>
<evidence type="ECO:0000313" key="4">
    <source>
        <dbReference type="EMBL" id="TDQ27626.1"/>
    </source>
</evidence>
<dbReference type="Proteomes" id="UP000295390">
    <property type="component" value="Unassembled WGS sequence"/>
</dbReference>
<keyword evidence="5" id="KW-1185">Reference proteome</keyword>
<feature type="coiled-coil region" evidence="2">
    <location>
        <begin position="739"/>
        <end position="771"/>
    </location>
</feature>
<dbReference type="InterPro" id="IPR010090">
    <property type="entry name" value="Phage_tape_meas"/>
</dbReference>
<proteinExistence type="predicted"/>